<accession>A0ABP6S1Z1</accession>
<evidence type="ECO:0000256" key="9">
    <source>
        <dbReference type="SAM" id="MobiDB-lite"/>
    </source>
</evidence>
<dbReference type="GO" id="GO:0005524">
    <property type="term" value="F:ATP binding"/>
    <property type="evidence" value="ECO:0007669"/>
    <property type="project" value="UniProtKB-KW"/>
</dbReference>
<dbReference type="SMART" id="SM00382">
    <property type="entry name" value="AAA"/>
    <property type="match status" value="2"/>
</dbReference>
<organism evidence="11 12">
    <name type="scientific">Saccharopolyspora gregorii</name>
    <dbReference type="NCBI Taxonomy" id="33914"/>
    <lineage>
        <taxon>Bacteria</taxon>
        <taxon>Bacillati</taxon>
        <taxon>Actinomycetota</taxon>
        <taxon>Actinomycetes</taxon>
        <taxon>Pseudonocardiales</taxon>
        <taxon>Pseudonocardiaceae</taxon>
        <taxon>Saccharopolyspora</taxon>
    </lineage>
</organism>
<evidence type="ECO:0000256" key="1">
    <source>
        <dbReference type="ARBA" id="ARBA00022448"/>
    </source>
</evidence>
<gene>
    <name evidence="11" type="ORF">GCM10020366_67150</name>
</gene>
<keyword evidence="2" id="KW-1003">Cell membrane</keyword>
<evidence type="ECO:0000256" key="5">
    <source>
        <dbReference type="ARBA" id="ARBA00022741"/>
    </source>
</evidence>
<evidence type="ECO:0000313" key="12">
    <source>
        <dbReference type="Proteomes" id="UP001500483"/>
    </source>
</evidence>
<comment type="caution">
    <text evidence="11">The sequence shown here is derived from an EMBL/GenBank/DDBJ whole genome shotgun (WGS) entry which is preliminary data.</text>
</comment>
<dbReference type="Proteomes" id="UP001500483">
    <property type="component" value="Unassembled WGS sequence"/>
</dbReference>
<dbReference type="SUPFAM" id="SSF52540">
    <property type="entry name" value="P-loop containing nucleoside triphosphate hydrolases"/>
    <property type="match status" value="2"/>
</dbReference>
<dbReference type="InterPro" id="IPR027417">
    <property type="entry name" value="P-loop_NTPase"/>
</dbReference>
<keyword evidence="6 11" id="KW-0067">ATP-binding</keyword>
<dbReference type="InterPro" id="IPR003439">
    <property type="entry name" value="ABC_transporter-like_ATP-bd"/>
</dbReference>
<feature type="region of interest" description="Disordered" evidence="9">
    <location>
        <begin position="504"/>
        <end position="529"/>
    </location>
</feature>
<dbReference type="PANTHER" id="PTHR43790">
    <property type="entry name" value="CARBOHYDRATE TRANSPORT ATP-BINDING PROTEIN MG119-RELATED"/>
    <property type="match status" value="1"/>
</dbReference>
<evidence type="ECO:0000256" key="7">
    <source>
        <dbReference type="ARBA" id="ARBA00022967"/>
    </source>
</evidence>
<dbReference type="Pfam" id="PF00005">
    <property type="entry name" value="ABC_tran"/>
    <property type="match status" value="2"/>
</dbReference>
<protein>
    <submittedName>
        <fullName evidence="11">Sugar ABC transporter ATP-binding protein</fullName>
    </submittedName>
</protein>
<dbReference type="EMBL" id="BAAAYK010000038">
    <property type="protein sequence ID" value="GAA3365797.1"/>
    <property type="molecule type" value="Genomic_DNA"/>
</dbReference>
<reference evidence="12" key="1">
    <citation type="journal article" date="2019" name="Int. J. Syst. Evol. Microbiol.">
        <title>The Global Catalogue of Microorganisms (GCM) 10K type strain sequencing project: providing services to taxonomists for standard genome sequencing and annotation.</title>
        <authorList>
            <consortium name="The Broad Institute Genomics Platform"/>
            <consortium name="The Broad Institute Genome Sequencing Center for Infectious Disease"/>
            <person name="Wu L."/>
            <person name="Ma J."/>
        </authorList>
    </citation>
    <scope>NUCLEOTIDE SEQUENCE [LARGE SCALE GENOMIC DNA]</scope>
    <source>
        <strain evidence="12">JCM 9687</strain>
    </source>
</reference>
<keyword evidence="3" id="KW-0762">Sugar transport</keyword>
<keyword evidence="5" id="KW-0547">Nucleotide-binding</keyword>
<keyword evidence="4" id="KW-0677">Repeat</keyword>
<keyword evidence="12" id="KW-1185">Reference proteome</keyword>
<proteinExistence type="predicted"/>
<evidence type="ECO:0000256" key="3">
    <source>
        <dbReference type="ARBA" id="ARBA00022597"/>
    </source>
</evidence>
<dbReference type="CDD" id="cd03215">
    <property type="entry name" value="ABC_Carb_Monos_II"/>
    <property type="match status" value="1"/>
</dbReference>
<evidence type="ECO:0000256" key="6">
    <source>
        <dbReference type="ARBA" id="ARBA00022840"/>
    </source>
</evidence>
<evidence type="ECO:0000313" key="11">
    <source>
        <dbReference type="EMBL" id="GAA3365797.1"/>
    </source>
</evidence>
<dbReference type="PROSITE" id="PS50893">
    <property type="entry name" value="ABC_TRANSPORTER_2"/>
    <property type="match status" value="2"/>
</dbReference>
<keyword evidence="8" id="KW-0472">Membrane</keyword>
<name>A0ABP6S1Z1_9PSEU</name>
<dbReference type="InterPro" id="IPR003593">
    <property type="entry name" value="AAA+_ATPase"/>
</dbReference>
<keyword evidence="1" id="KW-0813">Transport</keyword>
<dbReference type="CDD" id="cd03216">
    <property type="entry name" value="ABC_Carb_Monos_I"/>
    <property type="match status" value="1"/>
</dbReference>
<sequence length="529" mass="56114">MAAPLVELTGITKRYGGVLACDGIDLTVHAGEVHALLGENGAGKSTLMRVLSGDIADHEGSIAVDGAPVRFAKPSDAQQAGIAMIHQELDLVPALSVADNLYLGRELRRAGVVDRRAMAQRTRELLSRTGIELDPARPVGELRVGEQQLVTIARALSLDAKVLIMDEPTSALSHSEVDRLFAVIAELRRRGTGIVYISHRMDEIGAVADRATVLRNGRRVAEFDARDLTAEQAAAAMVGRSVRTLFRTADDRPPGEELLSVAGLRVLPRRYRVGRREPDGIDVSVRAGEIVGLCGLLGAGRTELLESLFGAGPAGRWEGSVELGGEPVRPRGPRDALRRGIAFVPEDRRASGLVLGHSVRANTVLSVVHRLGFAGLVRGRAEVAATERSVDRLKVKLGRIADPVGTLSGGNQQKVVFGRMLLTEPRLLLLDEPTRGVDIGAKAEIYELLGEIAARGIGVLLASSELPELTGVCHRVVVLRHGRSVAEFDTTRAGEAELLAAAMGEKVSPEGDSSAVETGRGPVAGGGAR</sequence>
<evidence type="ECO:0000259" key="10">
    <source>
        <dbReference type="PROSITE" id="PS50893"/>
    </source>
</evidence>
<keyword evidence="7" id="KW-1278">Translocase</keyword>
<feature type="domain" description="ABC transporter" evidence="10">
    <location>
        <begin position="259"/>
        <end position="506"/>
    </location>
</feature>
<dbReference type="Gene3D" id="3.40.50.300">
    <property type="entry name" value="P-loop containing nucleotide triphosphate hydrolases"/>
    <property type="match status" value="2"/>
</dbReference>
<dbReference type="PROSITE" id="PS00211">
    <property type="entry name" value="ABC_TRANSPORTER_1"/>
    <property type="match status" value="1"/>
</dbReference>
<evidence type="ECO:0000256" key="4">
    <source>
        <dbReference type="ARBA" id="ARBA00022737"/>
    </source>
</evidence>
<evidence type="ECO:0000256" key="2">
    <source>
        <dbReference type="ARBA" id="ARBA00022475"/>
    </source>
</evidence>
<evidence type="ECO:0000256" key="8">
    <source>
        <dbReference type="ARBA" id="ARBA00023136"/>
    </source>
</evidence>
<dbReference type="RefSeq" id="WP_258343161.1">
    <property type="nucleotide sequence ID" value="NZ_BAAAYK010000038.1"/>
</dbReference>
<dbReference type="PANTHER" id="PTHR43790:SF3">
    <property type="entry name" value="D-ALLOSE IMPORT ATP-BINDING PROTEIN ALSA-RELATED"/>
    <property type="match status" value="1"/>
</dbReference>
<dbReference type="InterPro" id="IPR050107">
    <property type="entry name" value="ABC_carbohydrate_import_ATPase"/>
</dbReference>
<feature type="domain" description="ABC transporter" evidence="10">
    <location>
        <begin position="6"/>
        <end position="241"/>
    </location>
</feature>
<dbReference type="InterPro" id="IPR017871">
    <property type="entry name" value="ABC_transporter-like_CS"/>
</dbReference>